<dbReference type="Pfam" id="PF00360">
    <property type="entry name" value="PHY"/>
    <property type="match status" value="1"/>
</dbReference>
<dbReference type="GO" id="GO:0006355">
    <property type="term" value="P:regulation of DNA-templated transcription"/>
    <property type="evidence" value="ECO:0007669"/>
    <property type="project" value="InterPro"/>
</dbReference>
<evidence type="ECO:0000256" key="3">
    <source>
        <dbReference type="ARBA" id="ARBA00022679"/>
    </source>
</evidence>
<dbReference type="GO" id="GO:0009584">
    <property type="term" value="P:detection of visible light"/>
    <property type="evidence" value="ECO:0007669"/>
    <property type="project" value="InterPro"/>
</dbReference>
<dbReference type="InterPro" id="IPR003661">
    <property type="entry name" value="HisK_dim/P_dom"/>
</dbReference>
<dbReference type="AlphaFoldDB" id="A0A7V7GUX2"/>
<feature type="domain" description="Histidine kinase" evidence="5">
    <location>
        <begin position="180"/>
        <end position="394"/>
    </location>
</feature>
<dbReference type="Gene3D" id="1.10.287.130">
    <property type="match status" value="1"/>
</dbReference>
<protein>
    <recommendedName>
        <fullName evidence="2">histidine kinase</fullName>
        <ecNumber evidence="2">2.7.13.3</ecNumber>
    </recommendedName>
</protein>
<reference evidence="6 7" key="1">
    <citation type="submission" date="2018-07" db="EMBL/GenBank/DDBJ databases">
        <title>Pseudomonas laoshanensis sp. nov., isolated from soil.</title>
        <authorList>
            <person name="Sun J."/>
            <person name="Yu L."/>
            <person name="Wang M."/>
            <person name="Zhang C."/>
        </authorList>
    </citation>
    <scope>NUCLEOTIDE SEQUENCE [LARGE SCALE GENOMIC DNA]</scope>
    <source>
        <strain evidence="6 7">Y22</strain>
    </source>
</reference>
<dbReference type="GO" id="GO:0000155">
    <property type="term" value="F:phosphorelay sensor kinase activity"/>
    <property type="evidence" value="ECO:0007669"/>
    <property type="project" value="InterPro"/>
</dbReference>
<evidence type="ECO:0000313" key="7">
    <source>
        <dbReference type="Proteomes" id="UP000463138"/>
    </source>
</evidence>
<dbReference type="InterPro" id="IPR013515">
    <property type="entry name" value="Phytochrome_cen-reg"/>
</dbReference>
<dbReference type="Gene3D" id="3.30.450.270">
    <property type="match status" value="1"/>
</dbReference>
<organism evidence="6 7">
    <name type="scientific">Halopseudomonas laoshanensis</name>
    <dbReference type="NCBI Taxonomy" id="2268758"/>
    <lineage>
        <taxon>Bacteria</taxon>
        <taxon>Pseudomonadati</taxon>
        <taxon>Pseudomonadota</taxon>
        <taxon>Gammaproteobacteria</taxon>
        <taxon>Pseudomonadales</taxon>
        <taxon>Pseudomonadaceae</taxon>
        <taxon>Halopseudomonas</taxon>
    </lineage>
</organism>
<dbReference type="SUPFAM" id="SSF55781">
    <property type="entry name" value="GAF domain-like"/>
    <property type="match status" value="1"/>
</dbReference>
<keyword evidence="3" id="KW-0808">Transferase</keyword>
<dbReference type="InterPro" id="IPR003594">
    <property type="entry name" value="HATPase_dom"/>
</dbReference>
<dbReference type="SUPFAM" id="SSF55874">
    <property type="entry name" value="ATPase domain of HSP90 chaperone/DNA topoisomerase II/histidine kinase"/>
    <property type="match status" value="1"/>
</dbReference>
<dbReference type="EC" id="2.7.13.3" evidence="2"/>
<keyword evidence="4" id="KW-0418">Kinase</keyword>
<evidence type="ECO:0000313" key="6">
    <source>
        <dbReference type="EMBL" id="KAA0694007.1"/>
    </source>
</evidence>
<dbReference type="InterPro" id="IPR036097">
    <property type="entry name" value="HisK_dim/P_sf"/>
</dbReference>
<comment type="catalytic activity">
    <reaction evidence="1">
        <text>ATP + protein L-histidine = ADP + protein N-phospho-L-histidine.</text>
        <dbReference type="EC" id="2.7.13.3"/>
    </reaction>
</comment>
<dbReference type="PROSITE" id="PS50109">
    <property type="entry name" value="HIS_KIN"/>
    <property type="match status" value="1"/>
</dbReference>
<dbReference type="InterPro" id="IPR050351">
    <property type="entry name" value="BphY/WalK/GraS-like"/>
</dbReference>
<keyword evidence="7" id="KW-1185">Reference proteome</keyword>
<sequence length="401" mass="43579">MEPSMDHGINMPDTLFPTQHSSENAERLSTLLTQLSRSHDLLGALCEPELNIADLLHCDGAAVSLGDDIRLLEDGRLLNGDASSTRKLIGQLQQQPRQACYQLDWQNPIHGDAASSTKVLALPFDRLGNGWLLWFRSADTAQAWNASELHLAETLRCELLEISLDHARAFGAKQRRLISTLGHGLCNPLQSISMSAALLKPHDQRSTDLREHINVASESMLQQIQRVLEVNRLHGGESPRLATADTNLSTLIASEVSRLRNTSPQLNLQASIDTDLQLMLDPDKITEAVRHLLNNAAQYATAGTPVSITLNCDPLNGDVVLEFSNYAATLPPSQLGSLLSAHRGGERDGDGPPGKQLGIGLFVTSRIAQAHGGSLNVQQSNGIIAFQLRLPARIRSGDTPR</sequence>
<evidence type="ECO:0000256" key="1">
    <source>
        <dbReference type="ARBA" id="ARBA00000085"/>
    </source>
</evidence>
<dbReference type="PANTHER" id="PTHR42878">
    <property type="entry name" value="TWO-COMPONENT HISTIDINE KINASE"/>
    <property type="match status" value="1"/>
</dbReference>
<dbReference type="GO" id="GO:0030295">
    <property type="term" value="F:protein kinase activator activity"/>
    <property type="evidence" value="ECO:0007669"/>
    <property type="project" value="TreeGrafter"/>
</dbReference>
<comment type="caution">
    <text evidence="6">The sequence shown here is derived from an EMBL/GenBank/DDBJ whole genome shotgun (WGS) entry which is preliminary data.</text>
</comment>
<dbReference type="InterPro" id="IPR005467">
    <property type="entry name" value="His_kinase_dom"/>
</dbReference>
<proteinExistence type="predicted"/>
<dbReference type="CDD" id="cd00082">
    <property type="entry name" value="HisKA"/>
    <property type="match status" value="1"/>
</dbReference>
<dbReference type="InterPro" id="IPR043150">
    <property type="entry name" value="Phytochrome_PHY_sf"/>
</dbReference>
<dbReference type="SUPFAM" id="SSF47384">
    <property type="entry name" value="Homodimeric domain of signal transducing histidine kinase"/>
    <property type="match status" value="1"/>
</dbReference>
<dbReference type="OrthoDB" id="9808408at2"/>
<dbReference type="SMART" id="SM00387">
    <property type="entry name" value="HATPase_c"/>
    <property type="match status" value="1"/>
</dbReference>
<dbReference type="Pfam" id="PF02518">
    <property type="entry name" value="HATPase_c"/>
    <property type="match status" value="1"/>
</dbReference>
<dbReference type="SMART" id="SM00388">
    <property type="entry name" value="HisKA"/>
    <property type="match status" value="1"/>
</dbReference>
<evidence type="ECO:0000259" key="5">
    <source>
        <dbReference type="PROSITE" id="PS50109"/>
    </source>
</evidence>
<dbReference type="Pfam" id="PF00512">
    <property type="entry name" value="HisKA"/>
    <property type="match status" value="1"/>
</dbReference>
<dbReference type="EMBL" id="QOVF01000003">
    <property type="protein sequence ID" value="KAA0694007.1"/>
    <property type="molecule type" value="Genomic_DNA"/>
</dbReference>
<dbReference type="Gene3D" id="3.30.565.10">
    <property type="entry name" value="Histidine kinase-like ATPase, C-terminal domain"/>
    <property type="match status" value="1"/>
</dbReference>
<dbReference type="GO" id="GO:0000156">
    <property type="term" value="F:phosphorelay response regulator activity"/>
    <property type="evidence" value="ECO:0007669"/>
    <property type="project" value="TreeGrafter"/>
</dbReference>
<evidence type="ECO:0000256" key="4">
    <source>
        <dbReference type="ARBA" id="ARBA00022777"/>
    </source>
</evidence>
<dbReference type="InterPro" id="IPR036890">
    <property type="entry name" value="HATPase_C_sf"/>
</dbReference>
<accession>A0A7V7GUX2</accession>
<gene>
    <name evidence="6" type="ORF">DT594_11860</name>
</gene>
<name>A0A7V7GUX2_9GAMM</name>
<dbReference type="Proteomes" id="UP000463138">
    <property type="component" value="Unassembled WGS sequence"/>
</dbReference>
<dbReference type="GO" id="GO:0007234">
    <property type="term" value="P:osmosensory signaling via phosphorelay pathway"/>
    <property type="evidence" value="ECO:0007669"/>
    <property type="project" value="TreeGrafter"/>
</dbReference>
<evidence type="ECO:0000256" key="2">
    <source>
        <dbReference type="ARBA" id="ARBA00012438"/>
    </source>
</evidence>
<dbReference type="PANTHER" id="PTHR42878:SF15">
    <property type="entry name" value="BACTERIOPHYTOCHROME"/>
    <property type="match status" value="1"/>
</dbReference>